<feature type="transmembrane region" description="Helical" evidence="8">
    <location>
        <begin position="6"/>
        <end position="29"/>
    </location>
</feature>
<feature type="transmembrane region" description="Helical" evidence="8">
    <location>
        <begin position="95"/>
        <end position="118"/>
    </location>
</feature>
<keyword evidence="3" id="KW-1003">Cell membrane</keyword>
<evidence type="ECO:0000256" key="6">
    <source>
        <dbReference type="ARBA" id="ARBA00022989"/>
    </source>
</evidence>
<feature type="transmembrane region" description="Helical" evidence="8">
    <location>
        <begin position="36"/>
        <end position="60"/>
    </location>
</feature>
<evidence type="ECO:0000256" key="2">
    <source>
        <dbReference type="ARBA" id="ARBA00007776"/>
    </source>
</evidence>
<dbReference type="NCBIfam" id="TIGR03426">
    <property type="entry name" value="shape_MreD"/>
    <property type="match status" value="1"/>
</dbReference>
<evidence type="ECO:0000256" key="8">
    <source>
        <dbReference type="SAM" id="Phobius"/>
    </source>
</evidence>
<dbReference type="EMBL" id="DSEC01000547">
    <property type="protein sequence ID" value="HER44302.1"/>
    <property type="molecule type" value="Genomic_DNA"/>
</dbReference>
<dbReference type="Proteomes" id="UP000886069">
    <property type="component" value="Unassembled WGS sequence"/>
</dbReference>
<gene>
    <name evidence="9" type="primary">mreD</name>
    <name evidence="9" type="ORF">ENO08_07575</name>
</gene>
<proteinExistence type="inferred from homology"/>
<dbReference type="GO" id="GO:0005886">
    <property type="term" value="C:plasma membrane"/>
    <property type="evidence" value="ECO:0007669"/>
    <property type="project" value="UniProtKB-SubCell"/>
</dbReference>
<evidence type="ECO:0000256" key="5">
    <source>
        <dbReference type="ARBA" id="ARBA00022960"/>
    </source>
</evidence>
<evidence type="ECO:0000256" key="1">
    <source>
        <dbReference type="ARBA" id="ARBA00004651"/>
    </source>
</evidence>
<organism evidence="9">
    <name type="scientific">Eiseniibacteriota bacterium</name>
    <dbReference type="NCBI Taxonomy" id="2212470"/>
    <lineage>
        <taxon>Bacteria</taxon>
        <taxon>Candidatus Eiseniibacteriota</taxon>
    </lineage>
</organism>
<evidence type="ECO:0000256" key="7">
    <source>
        <dbReference type="ARBA" id="ARBA00023136"/>
    </source>
</evidence>
<feature type="transmembrane region" description="Helical" evidence="8">
    <location>
        <begin position="66"/>
        <end position="83"/>
    </location>
</feature>
<comment type="caution">
    <text evidence="9">The sequence shown here is derived from an EMBL/GenBank/DDBJ whole genome shotgun (WGS) entry which is preliminary data.</text>
</comment>
<keyword evidence="5" id="KW-0133">Cell shape</keyword>
<dbReference type="GO" id="GO:0008360">
    <property type="term" value="P:regulation of cell shape"/>
    <property type="evidence" value="ECO:0007669"/>
    <property type="project" value="UniProtKB-KW"/>
</dbReference>
<feature type="transmembrane region" description="Helical" evidence="8">
    <location>
        <begin position="138"/>
        <end position="159"/>
    </location>
</feature>
<evidence type="ECO:0000256" key="3">
    <source>
        <dbReference type="ARBA" id="ARBA00022475"/>
    </source>
</evidence>
<evidence type="ECO:0000313" key="9">
    <source>
        <dbReference type="EMBL" id="HER44302.1"/>
    </source>
</evidence>
<comment type="subcellular location">
    <subcellularLocation>
        <location evidence="1">Cell membrane</location>
        <topology evidence="1">Multi-pass membrane protein</topology>
    </subcellularLocation>
</comment>
<keyword evidence="4 8" id="KW-0812">Transmembrane</keyword>
<keyword evidence="6 8" id="KW-1133">Transmembrane helix</keyword>
<accession>A0A7V2AW16</accession>
<protein>
    <submittedName>
        <fullName evidence="9">Rod shape-determining protein MreD</fullName>
    </submittedName>
</protein>
<keyword evidence="7 8" id="KW-0472">Membrane</keyword>
<dbReference type="Pfam" id="PF04093">
    <property type="entry name" value="MreD"/>
    <property type="match status" value="1"/>
</dbReference>
<comment type="similarity">
    <text evidence="2">Belongs to the MreD family.</text>
</comment>
<name>A0A7V2AW16_UNCEI</name>
<sequence>MRAIRIVLLAVVIFVLQFKVVPSIGLLGAAPDLVTVLLVALALERGTVGAVVIGFALGFLQDLGNASYLGVYALSKSLVAYGVSRFGAGFLPESILFKGVLIFAASLFNEAVVLVVTAGFDVPAMIVSFIRYSIPASLYTAVVGVVVFAVVDAVTGRVVGARAGR</sequence>
<dbReference type="InterPro" id="IPR007227">
    <property type="entry name" value="Cell_shape_determining_MreD"/>
</dbReference>
<evidence type="ECO:0000256" key="4">
    <source>
        <dbReference type="ARBA" id="ARBA00022692"/>
    </source>
</evidence>
<reference evidence="9" key="1">
    <citation type="journal article" date="2020" name="mSystems">
        <title>Genome- and Community-Level Interaction Insights into Carbon Utilization and Element Cycling Functions of Hydrothermarchaeota in Hydrothermal Sediment.</title>
        <authorList>
            <person name="Zhou Z."/>
            <person name="Liu Y."/>
            <person name="Xu W."/>
            <person name="Pan J."/>
            <person name="Luo Z.H."/>
            <person name="Li M."/>
        </authorList>
    </citation>
    <scope>NUCLEOTIDE SEQUENCE [LARGE SCALE GENOMIC DNA]</scope>
    <source>
        <strain evidence="9">SpSt-1233</strain>
    </source>
</reference>
<dbReference type="AlphaFoldDB" id="A0A7V2AW16"/>